<comment type="caution">
    <text evidence="2">The sequence shown here is derived from an EMBL/GenBank/DDBJ whole genome shotgun (WGS) entry which is preliminary data.</text>
</comment>
<gene>
    <name evidence="2" type="ORF">GCM10017774_34110</name>
</gene>
<name>A0ABQ3MGY0_9PSEU</name>
<evidence type="ECO:0000313" key="3">
    <source>
        <dbReference type="Proteomes" id="UP000605568"/>
    </source>
</evidence>
<sequence>MALVALVHATQAPMAPAADAFATAMPDARLWNVLDDTLTAAAERAGGLTPELKARMRTLIGYAVDSGADAVLLTCSMYGPIATEVDHPVPVLPPDLALFEEVARLSPSRVLVLAPAEAGARDTADRLRVHLGSVEVEGCVVPGARDALAAGEIERAARLVTETARARDADVVVLGQFSLAPVADAVRANLDVPVLSAPHLAAQAIRTALGA</sequence>
<accession>A0ABQ3MGY0</accession>
<keyword evidence="3" id="KW-1185">Reference proteome</keyword>
<protein>
    <recommendedName>
        <fullName evidence="4">Arylsulfatase</fullName>
    </recommendedName>
</protein>
<evidence type="ECO:0000256" key="1">
    <source>
        <dbReference type="SAM" id="SignalP"/>
    </source>
</evidence>
<proteinExistence type="predicted"/>
<feature type="chain" id="PRO_5046141214" description="Arylsulfatase" evidence="1">
    <location>
        <begin position="18"/>
        <end position="211"/>
    </location>
</feature>
<dbReference type="RefSeq" id="WP_191298889.1">
    <property type="nucleotide sequence ID" value="NZ_BNAR01000004.1"/>
</dbReference>
<reference evidence="3" key="1">
    <citation type="journal article" date="2019" name="Int. J. Syst. Evol. Microbiol.">
        <title>The Global Catalogue of Microorganisms (GCM) 10K type strain sequencing project: providing services to taxonomists for standard genome sequencing and annotation.</title>
        <authorList>
            <consortium name="The Broad Institute Genomics Platform"/>
            <consortium name="The Broad Institute Genome Sequencing Center for Infectious Disease"/>
            <person name="Wu L."/>
            <person name="Ma J."/>
        </authorList>
    </citation>
    <scope>NUCLEOTIDE SEQUENCE [LARGE SCALE GENOMIC DNA]</scope>
    <source>
        <strain evidence="3">CGMCC 4.7367</strain>
    </source>
</reference>
<evidence type="ECO:0008006" key="4">
    <source>
        <dbReference type="Google" id="ProtNLM"/>
    </source>
</evidence>
<keyword evidence="1" id="KW-0732">Signal</keyword>
<feature type="signal peptide" evidence="1">
    <location>
        <begin position="1"/>
        <end position="17"/>
    </location>
</feature>
<dbReference type="EMBL" id="BNAR01000004">
    <property type="protein sequence ID" value="GHH40551.1"/>
    <property type="molecule type" value="Genomic_DNA"/>
</dbReference>
<organism evidence="2 3">
    <name type="scientific">Lentzea cavernae</name>
    <dbReference type="NCBI Taxonomy" id="2020703"/>
    <lineage>
        <taxon>Bacteria</taxon>
        <taxon>Bacillati</taxon>
        <taxon>Actinomycetota</taxon>
        <taxon>Actinomycetes</taxon>
        <taxon>Pseudonocardiales</taxon>
        <taxon>Pseudonocardiaceae</taxon>
        <taxon>Lentzea</taxon>
    </lineage>
</organism>
<evidence type="ECO:0000313" key="2">
    <source>
        <dbReference type="EMBL" id="GHH40551.1"/>
    </source>
</evidence>
<dbReference type="Proteomes" id="UP000605568">
    <property type="component" value="Unassembled WGS sequence"/>
</dbReference>